<gene>
    <name evidence="9" type="ORF">RCOM_0836060</name>
</gene>
<sequence length="334" mass="36880">MNMASTFPLVAILFIFFITPFSMASKFPSILSLACTPPPPKTSLMNNISITVLVDSIVSSMPNYSAFHVGTTEYNGVMQCLPDLTPDLCTFCANNAKQTIQKLCPNATAVTAWFDGCYLQYYSRKDDLDEVTNCSGSKQTSIQDRGHFELKLEALLLRLRAEIYLTTHYRFSTGHIENSHGGRIYALVKCILPLTLEECGACVAKGIDKVYGHCGGKEGGTAANGYCIVRYESYKFFSYFPTNNGGINEIGSGGRVQVAVRDRNRGERKDDHHMSKVNRVEVGLLLWGIGVVCFVLIVFSAWLLKRTITNKAKVAAFGDVDHGHPERERSDGTV</sequence>
<keyword evidence="2" id="KW-0964">Secreted</keyword>
<evidence type="ECO:0000256" key="7">
    <source>
        <dbReference type="SAM" id="SignalP"/>
    </source>
</evidence>
<dbReference type="Pfam" id="PF01657">
    <property type="entry name" value="Stress-antifung"/>
    <property type="match status" value="2"/>
</dbReference>
<feature type="domain" description="Gnk2-homologous" evidence="8">
    <location>
        <begin position="130"/>
        <end position="236"/>
    </location>
</feature>
<dbReference type="PANTHER" id="PTHR32411:SF43">
    <property type="entry name" value="CYSTEINE-RICH REPEAT SECRETORY PROTEIN 38"/>
    <property type="match status" value="1"/>
</dbReference>
<feature type="signal peptide" evidence="7">
    <location>
        <begin position="1"/>
        <end position="24"/>
    </location>
</feature>
<keyword evidence="3 7" id="KW-0732">Signal</keyword>
<evidence type="ECO:0000256" key="5">
    <source>
        <dbReference type="ARBA" id="ARBA00038515"/>
    </source>
</evidence>
<dbReference type="InParanoid" id="B9S8V1"/>
<comment type="similarity">
    <text evidence="5">Belongs to the cysteine-rich repeat secretory protein family.</text>
</comment>
<keyword evidence="6" id="KW-0472">Membrane</keyword>
<dbReference type="eggNOG" id="ENOG502RZ7M">
    <property type="taxonomic scope" value="Eukaryota"/>
</dbReference>
<evidence type="ECO:0000313" key="9">
    <source>
        <dbReference type="EMBL" id="EEF39912.1"/>
    </source>
</evidence>
<evidence type="ECO:0000256" key="1">
    <source>
        <dbReference type="ARBA" id="ARBA00004613"/>
    </source>
</evidence>
<dbReference type="STRING" id="3988.B9S8V1"/>
<dbReference type="GO" id="GO:0009506">
    <property type="term" value="C:plasmodesma"/>
    <property type="evidence" value="ECO:0000318"/>
    <property type="project" value="GO_Central"/>
</dbReference>
<protein>
    <submittedName>
        <fullName evidence="9">Kinase, putative</fullName>
    </submittedName>
</protein>
<feature type="chain" id="PRO_5002891603" evidence="7">
    <location>
        <begin position="25"/>
        <end position="334"/>
    </location>
</feature>
<dbReference type="InterPro" id="IPR038408">
    <property type="entry name" value="GNK2_sf"/>
</dbReference>
<accession>B9S8V1</accession>
<keyword evidence="10" id="KW-1185">Reference proteome</keyword>
<dbReference type="CDD" id="cd23509">
    <property type="entry name" value="Gnk2-like"/>
    <property type="match status" value="2"/>
</dbReference>
<dbReference type="InterPro" id="IPR050581">
    <property type="entry name" value="CRR_secretory_protein"/>
</dbReference>
<dbReference type="AlphaFoldDB" id="B9S8V1"/>
<feature type="domain" description="Gnk2-homologous" evidence="8">
    <location>
        <begin position="28"/>
        <end position="126"/>
    </location>
</feature>
<evidence type="ECO:0000256" key="4">
    <source>
        <dbReference type="ARBA" id="ARBA00022737"/>
    </source>
</evidence>
<keyword evidence="4" id="KW-0677">Repeat</keyword>
<evidence type="ECO:0000313" key="10">
    <source>
        <dbReference type="Proteomes" id="UP000008311"/>
    </source>
</evidence>
<evidence type="ECO:0000256" key="6">
    <source>
        <dbReference type="SAM" id="Phobius"/>
    </source>
</evidence>
<organism evidence="9 10">
    <name type="scientific">Ricinus communis</name>
    <name type="common">Castor bean</name>
    <dbReference type="NCBI Taxonomy" id="3988"/>
    <lineage>
        <taxon>Eukaryota</taxon>
        <taxon>Viridiplantae</taxon>
        <taxon>Streptophyta</taxon>
        <taxon>Embryophyta</taxon>
        <taxon>Tracheophyta</taxon>
        <taxon>Spermatophyta</taxon>
        <taxon>Magnoliopsida</taxon>
        <taxon>eudicotyledons</taxon>
        <taxon>Gunneridae</taxon>
        <taxon>Pentapetalae</taxon>
        <taxon>rosids</taxon>
        <taxon>fabids</taxon>
        <taxon>Malpighiales</taxon>
        <taxon>Euphorbiaceae</taxon>
        <taxon>Acalyphoideae</taxon>
        <taxon>Acalypheae</taxon>
        <taxon>Ricinus</taxon>
    </lineage>
</organism>
<evidence type="ECO:0000256" key="3">
    <source>
        <dbReference type="ARBA" id="ARBA00022729"/>
    </source>
</evidence>
<evidence type="ECO:0000259" key="8">
    <source>
        <dbReference type="PROSITE" id="PS51473"/>
    </source>
</evidence>
<keyword evidence="6" id="KW-1133">Transmembrane helix</keyword>
<keyword evidence="9" id="KW-0418">Kinase</keyword>
<dbReference type="PANTHER" id="PTHR32411">
    <property type="entry name" value="CYSTEINE-RICH REPEAT SECRETORY PROTEIN 38-RELATED"/>
    <property type="match status" value="1"/>
</dbReference>
<comment type="subcellular location">
    <subcellularLocation>
        <location evidence="1">Secreted</location>
    </subcellularLocation>
</comment>
<dbReference type="GO" id="GO:0005576">
    <property type="term" value="C:extracellular region"/>
    <property type="evidence" value="ECO:0007669"/>
    <property type="project" value="UniProtKB-SubCell"/>
</dbReference>
<keyword evidence="6" id="KW-0812">Transmembrane</keyword>
<dbReference type="PROSITE" id="PS51473">
    <property type="entry name" value="GNK2"/>
    <property type="match status" value="2"/>
</dbReference>
<dbReference type="Gene3D" id="3.30.430.20">
    <property type="entry name" value="Gnk2 domain, C-X8-C-X2-C motif"/>
    <property type="match status" value="2"/>
</dbReference>
<dbReference type="EMBL" id="EQ973893">
    <property type="protein sequence ID" value="EEF39912.1"/>
    <property type="molecule type" value="Genomic_DNA"/>
</dbReference>
<keyword evidence="9" id="KW-0808">Transferase</keyword>
<dbReference type="GO" id="GO:0016301">
    <property type="term" value="F:kinase activity"/>
    <property type="evidence" value="ECO:0007669"/>
    <property type="project" value="UniProtKB-KW"/>
</dbReference>
<dbReference type="InterPro" id="IPR002902">
    <property type="entry name" value="GNK2"/>
</dbReference>
<evidence type="ECO:0000256" key="2">
    <source>
        <dbReference type="ARBA" id="ARBA00022525"/>
    </source>
</evidence>
<dbReference type="Proteomes" id="UP000008311">
    <property type="component" value="Unassembled WGS sequence"/>
</dbReference>
<feature type="transmembrane region" description="Helical" evidence="6">
    <location>
        <begin position="284"/>
        <end position="304"/>
    </location>
</feature>
<name>B9S8V1_RICCO</name>
<proteinExistence type="inferred from homology"/>
<reference evidence="10" key="1">
    <citation type="journal article" date="2010" name="Nat. Biotechnol.">
        <title>Draft genome sequence of the oilseed species Ricinus communis.</title>
        <authorList>
            <person name="Chan A.P."/>
            <person name="Crabtree J."/>
            <person name="Zhao Q."/>
            <person name="Lorenzi H."/>
            <person name="Orvis J."/>
            <person name="Puiu D."/>
            <person name="Melake-Berhan A."/>
            <person name="Jones K.M."/>
            <person name="Redman J."/>
            <person name="Chen G."/>
            <person name="Cahoon E.B."/>
            <person name="Gedil M."/>
            <person name="Stanke M."/>
            <person name="Haas B.J."/>
            <person name="Wortman J.R."/>
            <person name="Fraser-Liggett C.M."/>
            <person name="Ravel J."/>
            <person name="Rabinowicz P.D."/>
        </authorList>
    </citation>
    <scope>NUCLEOTIDE SEQUENCE [LARGE SCALE GENOMIC DNA]</scope>
    <source>
        <strain evidence="10">cv. Hale</strain>
    </source>
</reference>